<gene>
    <name evidence="9" type="primary">blaOXA</name>
    <name evidence="9" type="ORF">NX773_02135</name>
</gene>
<dbReference type="InterPro" id="IPR001460">
    <property type="entry name" value="PCN-bd_Tpept"/>
</dbReference>
<proteinExistence type="inferred from homology"/>
<keyword evidence="5 6" id="KW-0046">Antibiotic resistance</keyword>
<dbReference type="GO" id="GO:0008800">
    <property type="term" value="F:beta-lactamase activity"/>
    <property type="evidence" value="ECO:0007669"/>
    <property type="project" value="UniProtKB-EC"/>
</dbReference>
<keyword evidence="4 6" id="KW-0378">Hydrolase</keyword>
<evidence type="ECO:0000256" key="2">
    <source>
        <dbReference type="ARBA" id="ARBA00012865"/>
    </source>
</evidence>
<name>A0ABT2BEN6_9BURK</name>
<evidence type="ECO:0000256" key="7">
    <source>
        <dbReference type="SAM" id="SignalP"/>
    </source>
</evidence>
<evidence type="ECO:0000259" key="8">
    <source>
        <dbReference type="Pfam" id="PF00905"/>
    </source>
</evidence>
<evidence type="ECO:0000256" key="3">
    <source>
        <dbReference type="ARBA" id="ARBA00022729"/>
    </source>
</evidence>
<evidence type="ECO:0000313" key="10">
    <source>
        <dbReference type="Proteomes" id="UP001205861"/>
    </source>
</evidence>
<dbReference type="EC" id="3.5.2.6" evidence="2 6"/>
<dbReference type="PROSITE" id="PS00337">
    <property type="entry name" value="BETA_LACTAMASE_D"/>
    <property type="match status" value="1"/>
</dbReference>
<evidence type="ECO:0000256" key="6">
    <source>
        <dbReference type="RuleBase" id="RU361140"/>
    </source>
</evidence>
<dbReference type="InterPro" id="IPR012338">
    <property type="entry name" value="Beta-lactam/transpept-like"/>
</dbReference>
<dbReference type="InterPro" id="IPR002137">
    <property type="entry name" value="Beta-lactam_class-D_AS"/>
</dbReference>
<protein>
    <recommendedName>
        <fullName evidence="2 6">Beta-lactamase</fullName>
        <ecNumber evidence="2 6">3.5.2.6</ecNumber>
    </recommendedName>
</protein>
<dbReference type="NCBIfam" id="NF000270">
    <property type="entry name" value="bla_class_D_alt"/>
    <property type="match status" value="1"/>
</dbReference>
<evidence type="ECO:0000256" key="4">
    <source>
        <dbReference type="ARBA" id="ARBA00022801"/>
    </source>
</evidence>
<sequence>MQNRIALFLAAGICAHAAAAQDLVQCTVMADAATGTMLMRQGQCDQRVTPASTFKIAISLMGYDSRLLRDEYTPALPFRPGYIDWRPEWRTTTDPASWMRDSVVWYSQAVTTALGEERFQGYVRGFQYGNQDVAGSAGKPGLTYAWLGSSLKISPDEQVGFLRKVVNRQLTVSPQAYEMTSRITRVGYANGWEIHGKTGTGFPVLADGSADEAHAYGWFVGWAKRGDRVLIFARLVQDQKREPVPAGLRVRDGLLRDLPGILGSLRTG</sequence>
<feature type="signal peptide" evidence="7">
    <location>
        <begin position="1"/>
        <end position="20"/>
    </location>
</feature>
<comment type="caution">
    <text evidence="9">The sequence shown here is derived from an EMBL/GenBank/DDBJ whole genome shotgun (WGS) entry which is preliminary data.</text>
</comment>
<dbReference type="SUPFAM" id="SSF56601">
    <property type="entry name" value="beta-lactamase/transpeptidase-like"/>
    <property type="match status" value="1"/>
</dbReference>
<keyword evidence="10" id="KW-1185">Reference proteome</keyword>
<dbReference type="EMBL" id="JANUGV010000001">
    <property type="protein sequence ID" value="MCS0606962.1"/>
    <property type="molecule type" value="Genomic_DNA"/>
</dbReference>
<feature type="domain" description="Penicillin-binding protein transpeptidase" evidence="8">
    <location>
        <begin position="26"/>
        <end position="250"/>
    </location>
</feature>
<organism evidence="9 10">
    <name type="scientific">Massilia solisilvae</name>
    <dbReference type="NCBI Taxonomy" id="1811225"/>
    <lineage>
        <taxon>Bacteria</taxon>
        <taxon>Pseudomonadati</taxon>
        <taxon>Pseudomonadota</taxon>
        <taxon>Betaproteobacteria</taxon>
        <taxon>Burkholderiales</taxon>
        <taxon>Oxalobacteraceae</taxon>
        <taxon>Telluria group</taxon>
        <taxon>Massilia</taxon>
    </lineage>
</organism>
<dbReference type="Pfam" id="PF00905">
    <property type="entry name" value="Transpeptidase"/>
    <property type="match status" value="1"/>
</dbReference>
<evidence type="ECO:0000313" key="9">
    <source>
        <dbReference type="EMBL" id="MCS0606962.1"/>
    </source>
</evidence>
<evidence type="ECO:0000256" key="5">
    <source>
        <dbReference type="ARBA" id="ARBA00023251"/>
    </source>
</evidence>
<dbReference type="Proteomes" id="UP001205861">
    <property type="component" value="Unassembled WGS sequence"/>
</dbReference>
<comment type="catalytic activity">
    <reaction evidence="6">
        <text>a beta-lactam + H2O = a substituted beta-amino acid</text>
        <dbReference type="Rhea" id="RHEA:20401"/>
        <dbReference type="ChEBI" id="CHEBI:15377"/>
        <dbReference type="ChEBI" id="CHEBI:35627"/>
        <dbReference type="ChEBI" id="CHEBI:140347"/>
        <dbReference type="EC" id="3.5.2.6"/>
    </reaction>
</comment>
<accession>A0ABT2BEN6</accession>
<reference evidence="9 10" key="1">
    <citation type="submission" date="2022-08" db="EMBL/GenBank/DDBJ databases">
        <title>Reclassification of Massilia species as members of the genera Telluria, Duganella, Pseudoduganella, Mokoshia gen. nov. and Zemynaea gen. nov. using orthogonal and non-orthogonal genome-based approaches.</title>
        <authorList>
            <person name="Bowman J.P."/>
        </authorList>
    </citation>
    <scope>NUCLEOTIDE SEQUENCE [LARGE SCALE GENOMIC DNA]</scope>
    <source>
        <strain evidence="9 10">JCM 31607</strain>
    </source>
</reference>
<dbReference type="Gene3D" id="3.40.710.10">
    <property type="entry name" value="DD-peptidase/beta-lactamase superfamily"/>
    <property type="match status" value="1"/>
</dbReference>
<dbReference type="RefSeq" id="WP_258854742.1">
    <property type="nucleotide sequence ID" value="NZ_JANUGV010000001.1"/>
</dbReference>
<keyword evidence="3 7" id="KW-0732">Signal</keyword>
<feature type="chain" id="PRO_5045248808" description="Beta-lactamase" evidence="7">
    <location>
        <begin position="21"/>
        <end position="268"/>
    </location>
</feature>
<evidence type="ECO:0000256" key="1">
    <source>
        <dbReference type="ARBA" id="ARBA00007898"/>
    </source>
</evidence>
<comment type="similarity">
    <text evidence="1 6">Belongs to the class-D beta-lactamase family.</text>
</comment>